<dbReference type="InterPro" id="IPR036249">
    <property type="entry name" value="Thioredoxin-like_sf"/>
</dbReference>
<accession>A0A059DZ12</accession>
<feature type="domain" description="GST N-terminal" evidence="1">
    <location>
        <begin position="7"/>
        <end position="72"/>
    </location>
</feature>
<dbReference type="RefSeq" id="WP_035553856.1">
    <property type="nucleotide sequence ID" value="NZ_AWFH01000045.1"/>
</dbReference>
<organism evidence="2 3">
    <name type="scientific">Hyphomonas atlantica</name>
    <dbReference type="NCBI Taxonomy" id="1280948"/>
    <lineage>
        <taxon>Bacteria</taxon>
        <taxon>Pseudomonadati</taxon>
        <taxon>Pseudomonadota</taxon>
        <taxon>Alphaproteobacteria</taxon>
        <taxon>Hyphomonadales</taxon>
        <taxon>Hyphomonadaceae</taxon>
        <taxon>Hyphomonas</taxon>
    </lineage>
</organism>
<evidence type="ECO:0000313" key="3">
    <source>
        <dbReference type="Proteomes" id="UP000024547"/>
    </source>
</evidence>
<keyword evidence="3" id="KW-1185">Reference proteome</keyword>
<reference evidence="2 3" key="1">
    <citation type="journal article" date="2014" name="Antonie Van Leeuwenhoek">
        <title>Hyphomonas beringensis sp. nov. and Hyphomonas chukchiensis sp. nov., isolated from surface seawater of the Bering Sea and Chukchi Sea.</title>
        <authorList>
            <person name="Li C."/>
            <person name="Lai Q."/>
            <person name="Li G."/>
            <person name="Dong C."/>
            <person name="Wang J."/>
            <person name="Liao Y."/>
            <person name="Shao Z."/>
        </authorList>
    </citation>
    <scope>NUCLEOTIDE SEQUENCE [LARGE SCALE GENOMIC DNA]</scope>
    <source>
        <strain evidence="2 3">22II1-22F38</strain>
    </source>
</reference>
<dbReference type="AlphaFoldDB" id="A0A059DZ12"/>
<dbReference type="Gene3D" id="3.40.30.10">
    <property type="entry name" value="Glutaredoxin"/>
    <property type="match status" value="1"/>
</dbReference>
<name>A0A059DZ12_9PROT</name>
<dbReference type="InterPro" id="IPR004045">
    <property type="entry name" value="Glutathione_S-Trfase_N"/>
</dbReference>
<sequence length="330" mass="37014">MSRYDVYGALGSPYSMKVRAAMRAKRLVHTWTGMTAEDRQSVMPNVRAPVIPVIRKPDGQWTNDSTPFLLSLEGEGRDLLPPSPVARFACLLLEDMADEWFMKAMFHYRWAYEDDAEWCANWLMFDSLPNAGQDSVEAAASTIRERQISRMALVGCTPQTGPLIEASWKRICSELETLATSPTRFLFGDRISLADLGFYGQLKVMSVDPTPMLWLRKETPYLYRWLDHADDASGIDGDWAEGIAPIVENLLRIAGDTYLPFLKANADALERGLDTFSLEIEGRPYEQGVFKYQAKCLQSLRSDWSDLSADDQDALSSMIGPGSRILMAGS</sequence>
<comment type="caution">
    <text evidence="2">The sequence shown here is derived from an EMBL/GenBank/DDBJ whole genome shotgun (WGS) entry which is preliminary data.</text>
</comment>
<dbReference type="SUPFAM" id="SSF47616">
    <property type="entry name" value="GST C-terminal domain-like"/>
    <property type="match status" value="1"/>
</dbReference>
<dbReference type="GeneID" id="92500672"/>
<dbReference type="OrthoDB" id="7054557at2"/>
<dbReference type="Pfam" id="PF13417">
    <property type="entry name" value="GST_N_3"/>
    <property type="match status" value="1"/>
</dbReference>
<dbReference type="PATRIC" id="fig|1280948.3.peg.2766"/>
<proteinExistence type="predicted"/>
<dbReference type="InterPro" id="IPR036282">
    <property type="entry name" value="Glutathione-S-Trfase_C_sf"/>
</dbReference>
<dbReference type="STRING" id="1280948.HY36_08255"/>
<evidence type="ECO:0000259" key="1">
    <source>
        <dbReference type="Pfam" id="PF13417"/>
    </source>
</evidence>
<protein>
    <recommendedName>
        <fullName evidence="1">GST N-terminal domain-containing protein</fullName>
    </recommendedName>
</protein>
<gene>
    <name evidence="2" type="ORF">HY36_08255</name>
</gene>
<dbReference type="Gene3D" id="1.20.1050.10">
    <property type="match status" value="1"/>
</dbReference>
<evidence type="ECO:0000313" key="2">
    <source>
        <dbReference type="EMBL" id="KCZ59260.1"/>
    </source>
</evidence>
<dbReference type="Pfam" id="PF13410">
    <property type="entry name" value="GST_C_2"/>
    <property type="match status" value="1"/>
</dbReference>
<dbReference type="Proteomes" id="UP000024547">
    <property type="component" value="Unassembled WGS sequence"/>
</dbReference>
<dbReference type="EMBL" id="AWFH01000045">
    <property type="protein sequence ID" value="KCZ59260.1"/>
    <property type="molecule type" value="Genomic_DNA"/>
</dbReference>
<dbReference type="SUPFAM" id="SSF52833">
    <property type="entry name" value="Thioredoxin-like"/>
    <property type="match status" value="1"/>
</dbReference>
<dbReference type="eggNOG" id="COG0625">
    <property type="taxonomic scope" value="Bacteria"/>
</dbReference>